<feature type="compositionally biased region" description="Low complexity" evidence="1">
    <location>
        <begin position="66"/>
        <end position="79"/>
    </location>
</feature>
<feature type="region of interest" description="Disordered" evidence="1">
    <location>
        <begin position="169"/>
        <end position="230"/>
    </location>
</feature>
<name>A0A5N1J7F9_9BACT</name>
<organism evidence="2 3">
    <name type="scientific">Adhaeribacter soli</name>
    <dbReference type="NCBI Taxonomy" id="2607655"/>
    <lineage>
        <taxon>Bacteria</taxon>
        <taxon>Pseudomonadati</taxon>
        <taxon>Bacteroidota</taxon>
        <taxon>Cytophagia</taxon>
        <taxon>Cytophagales</taxon>
        <taxon>Hymenobacteraceae</taxon>
        <taxon>Adhaeribacter</taxon>
    </lineage>
</organism>
<sequence>MRNYENIGYDSFNSYRSGDENSNRNLYGGSQSNPRGGSSVYGRSSRDTGSSEHNYSTDPGYYGTGSSNISQNRNQSRSNMDYSNRYGQSQGRSQNMGNSWVNQGNQNQRFGQGVAGAYGTHTDSGTYGGRYQNRSDFDRNNNWQNRVGNQMDRWGDRASNAWNRMTDDQNRGISGQTHPHHSFYSHGNAYQNRYSDSYDSPSSFGNRYENERGYESRRPDRDEDEGFLGNIGHKISNVWDRFVGNDEDEERRYQERSRYGSTGSSSYENRPPYNYGSSSNRDYEW</sequence>
<feature type="compositionally biased region" description="Low complexity" evidence="1">
    <location>
        <begin position="259"/>
        <end position="268"/>
    </location>
</feature>
<feature type="region of interest" description="Disordered" evidence="1">
    <location>
        <begin position="249"/>
        <end position="285"/>
    </location>
</feature>
<proteinExistence type="predicted"/>
<reference evidence="2 3" key="1">
    <citation type="submission" date="2019-09" db="EMBL/GenBank/DDBJ databases">
        <title>Genome sequence of Adhaeribacter sp. M2.</title>
        <authorList>
            <person name="Srinivasan S."/>
        </authorList>
    </citation>
    <scope>NUCLEOTIDE SEQUENCE [LARGE SCALE GENOMIC DNA]</scope>
    <source>
        <strain evidence="2 3">M2</strain>
    </source>
</reference>
<feature type="compositionally biased region" description="Polar residues" evidence="1">
    <location>
        <begin position="80"/>
        <end position="101"/>
    </location>
</feature>
<gene>
    <name evidence="2" type="ORF">F0P94_02130</name>
</gene>
<accession>A0A5N1J7F9</accession>
<dbReference type="Proteomes" id="UP000326570">
    <property type="component" value="Unassembled WGS sequence"/>
</dbReference>
<dbReference type="AlphaFoldDB" id="A0A5N1J7F9"/>
<evidence type="ECO:0000313" key="3">
    <source>
        <dbReference type="Proteomes" id="UP000326570"/>
    </source>
</evidence>
<dbReference type="RefSeq" id="WP_150902045.1">
    <property type="nucleotide sequence ID" value="NZ_VTWT01000001.1"/>
</dbReference>
<feature type="region of interest" description="Disordered" evidence="1">
    <location>
        <begin position="1"/>
        <end position="149"/>
    </location>
</feature>
<feature type="compositionally biased region" description="Basic and acidic residues" evidence="1">
    <location>
        <begin position="208"/>
        <end position="221"/>
    </location>
</feature>
<feature type="compositionally biased region" description="Low complexity" evidence="1">
    <location>
        <begin position="102"/>
        <end position="112"/>
    </location>
</feature>
<feature type="compositionally biased region" description="Polar residues" evidence="1">
    <location>
        <begin position="188"/>
        <end position="205"/>
    </location>
</feature>
<comment type="caution">
    <text evidence="2">The sequence shown here is derived from an EMBL/GenBank/DDBJ whole genome shotgun (WGS) entry which is preliminary data.</text>
</comment>
<dbReference type="EMBL" id="VTWT01000001">
    <property type="protein sequence ID" value="KAA9345902.1"/>
    <property type="molecule type" value="Genomic_DNA"/>
</dbReference>
<feature type="compositionally biased region" description="Polar residues" evidence="1">
    <location>
        <begin position="23"/>
        <end position="34"/>
    </location>
</feature>
<evidence type="ECO:0000313" key="2">
    <source>
        <dbReference type="EMBL" id="KAA9345902.1"/>
    </source>
</evidence>
<protein>
    <recommendedName>
        <fullName evidence="4">SWFGD domain-containing protein</fullName>
    </recommendedName>
</protein>
<evidence type="ECO:0000256" key="1">
    <source>
        <dbReference type="SAM" id="MobiDB-lite"/>
    </source>
</evidence>
<feature type="compositionally biased region" description="Polar residues" evidence="1">
    <location>
        <begin position="275"/>
        <end position="285"/>
    </location>
</feature>
<evidence type="ECO:0008006" key="4">
    <source>
        <dbReference type="Google" id="ProtNLM"/>
    </source>
</evidence>
<keyword evidence="3" id="KW-1185">Reference proteome</keyword>